<dbReference type="CDD" id="cd19085">
    <property type="entry name" value="AKR_AKR11B3"/>
    <property type="match status" value="1"/>
</dbReference>
<dbReference type="InterPro" id="IPR036812">
    <property type="entry name" value="NAD(P)_OxRdtase_dom_sf"/>
</dbReference>
<comment type="caution">
    <text evidence="3">The sequence shown here is derived from an EMBL/GenBank/DDBJ whole genome shotgun (WGS) entry which is preliminary data.</text>
</comment>
<dbReference type="InterPro" id="IPR023210">
    <property type="entry name" value="NADP_OxRdtase_dom"/>
</dbReference>
<protein>
    <submittedName>
        <fullName evidence="3">Aldo/keto reductase</fullName>
    </submittedName>
</protein>
<evidence type="ECO:0000259" key="2">
    <source>
        <dbReference type="Pfam" id="PF00248"/>
    </source>
</evidence>
<dbReference type="EMBL" id="SSMQ01000016">
    <property type="protein sequence ID" value="TKD07533.1"/>
    <property type="molecule type" value="Genomic_DNA"/>
</dbReference>
<sequence length="318" mass="34176">MKHKKLGTTSIDVSAVVFGGWQAGKASWVGIDDAAQIAAHRAALDAGVTTFDTAEEYGAGHSERILGKALAGERERIVILTKVSWNHLRRAKVIEACERSLRNLGTDRIDLYQIHWPAGSFGSAVVPIEETMGALLDLKAQGKIRAIGVSNFDRSQLEAARRVGPVDSLQPCYSLFFRKAVEDTLSYCEANGITVLAYSPLAQGLLTGKFGRGHVFAEGDNRVDNRLFKGETFTKALAALDALRPIAARNGVTLAHLALGWLVAQKGVCAIVGARNEAQAKENARAGDVSLVSSDLAEIDRIGRGVSDSLPPGLMWDW</sequence>
<gene>
    <name evidence="3" type="ORF">E8A74_17335</name>
</gene>
<dbReference type="PANTHER" id="PTHR43364">
    <property type="entry name" value="NADH-SPECIFIC METHYLGLYOXAL REDUCTASE-RELATED"/>
    <property type="match status" value="1"/>
</dbReference>
<dbReference type="PROSITE" id="PS00062">
    <property type="entry name" value="ALDOKETO_REDUCTASE_2"/>
    <property type="match status" value="1"/>
</dbReference>
<name>A0A4U1JBU7_9BACT</name>
<dbReference type="GO" id="GO:0016491">
    <property type="term" value="F:oxidoreductase activity"/>
    <property type="evidence" value="ECO:0007669"/>
    <property type="project" value="UniProtKB-KW"/>
</dbReference>
<dbReference type="InterPro" id="IPR050523">
    <property type="entry name" value="AKR_Detox_Biosynth"/>
</dbReference>
<dbReference type="PANTHER" id="PTHR43364:SF4">
    <property type="entry name" value="NAD(P)-LINKED OXIDOREDUCTASE SUPERFAMILY PROTEIN"/>
    <property type="match status" value="1"/>
</dbReference>
<dbReference type="OrthoDB" id="5328358at2"/>
<keyword evidence="4" id="KW-1185">Reference proteome</keyword>
<dbReference type="AlphaFoldDB" id="A0A4U1JBU7"/>
<proteinExistence type="predicted"/>
<dbReference type="GO" id="GO:0005829">
    <property type="term" value="C:cytosol"/>
    <property type="evidence" value="ECO:0007669"/>
    <property type="project" value="TreeGrafter"/>
</dbReference>
<reference evidence="3 4" key="1">
    <citation type="submission" date="2019-04" db="EMBL/GenBank/DDBJ databases">
        <authorList>
            <person name="Li Y."/>
            <person name="Wang J."/>
        </authorList>
    </citation>
    <scope>NUCLEOTIDE SEQUENCE [LARGE SCALE GENOMIC DNA]</scope>
    <source>
        <strain evidence="3 4">DSM 14668</strain>
    </source>
</reference>
<dbReference type="Gene3D" id="3.20.20.100">
    <property type="entry name" value="NADP-dependent oxidoreductase domain"/>
    <property type="match status" value="1"/>
</dbReference>
<evidence type="ECO:0000313" key="3">
    <source>
        <dbReference type="EMBL" id="TKD07533.1"/>
    </source>
</evidence>
<accession>A0A4U1JBU7</accession>
<dbReference type="InterPro" id="IPR020471">
    <property type="entry name" value="AKR"/>
</dbReference>
<evidence type="ECO:0000256" key="1">
    <source>
        <dbReference type="ARBA" id="ARBA00023002"/>
    </source>
</evidence>
<dbReference type="Proteomes" id="UP000309215">
    <property type="component" value="Unassembled WGS sequence"/>
</dbReference>
<dbReference type="PRINTS" id="PR00069">
    <property type="entry name" value="ALDKETRDTASE"/>
</dbReference>
<dbReference type="SUPFAM" id="SSF51430">
    <property type="entry name" value="NAD(P)-linked oxidoreductase"/>
    <property type="match status" value="1"/>
</dbReference>
<dbReference type="Pfam" id="PF00248">
    <property type="entry name" value="Aldo_ket_red"/>
    <property type="match status" value="1"/>
</dbReference>
<dbReference type="InterPro" id="IPR018170">
    <property type="entry name" value="Aldo/ket_reductase_CS"/>
</dbReference>
<keyword evidence="1" id="KW-0560">Oxidoreductase</keyword>
<feature type="domain" description="NADP-dependent oxidoreductase" evidence="2">
    <location>
        <begin position="16"/>
        <end position="302"/>
    </location>
</feature>
<dbReference type="RefSeq" id="WP_136930129.1">
    <property type="nucleotide sequence ID" value="NZ_SSMQ01000016.1"/>
</dbReference>
<evidence type="ECO:0000313" key="4">
    <source>
        <dbReference type="Proteomes" id="UP000309215"/>
    </source>
</evidence>
<organism evidence="3 4">
    <name type="scientific">Polyangium fumosum</name>
    <dbReference type="NCBI Taxonomy" id="889272"/>
    <lineage>
        <taxon>Bacteria</taxon>
        <taxon>Pseudomonadati</taxon>
        <taxon>Myxococcota</taxon>
        <taxon>Polyangia</taxon>
        <taxon>Polyangiales</taxon>
        <taxon>Polyangiaceae</taxon>
        <taxon>Polyangium</taxon>
    </lineage>
</organism>